<evidence type="ECO:0000313" key="1">
    <source>
        <dbReference type="EMBL" id="OJT08059.1"/>
    </source>
</evidence>
<dbReference type="Proteomes" id="UP000184267">
    <property type="component" value="Unassembled WGS sequence"/>
</dbReference>
<name>A0A1M2VKC7_TRAPU</name>
<accession>A0A1M2VKC7</accession>
<dbReference type="AlphaFoldDB" id="A0A1M2VKC7"/>
<evidence type="ECO:0000313" key="2">
    <source>
        <dbReference type="Proteomes" id="UP000184267"/>
    </source>
</evidence>
<proteinExistence type="predicted"/>
<dbReference type="EMBL" id="MNAD01001083">
    <property type="protein sequence ID" value="OJT08059.1"/>
    <property type="molecule type" value="Genomic_DNA"/>
</dbReference>
<gene>
    <name evidence="1" type="ORF">TRAPUB_994</name>
</gene>
<comment type="caution">
    <text evidence="1">The sequence shown here is derived from an EMBL/GenBank/DDBJ whole genome shotgun (WGS) entry which is preliminary data.</text>
</comment>
<protein>
    <submittedName>
        <fullName evidence="1">Uncharacterized protein</fullName>
    </submittedName>
</protein>
<reference evidence="1 2" key="1">
    <citation type="submission" date="2016-10" db="EMBL/GenBank/DDBJ databases">
        <title>Genome sequence of the basidiomycete white-rot fungus Trametes pubescens.</title>
        <authorList>
            <person name="Makela M.R."/>
            <person name="Granchi Z."/>
            <person name="Peng M."/>
            <person name="De Vries R.P."/>
            <person name="Grigoriev I."/>
            <person name="Riley R."/>
            <person name="Hilden K."/>
        </authorList>
    </citation>
    <scope>NUCLEOTIDE SEQUENCE [LARGE SCALE GENOMIC DNA]</scope>
    <source>
        <strain evidence="1 2">FBCC735</strain>
    </source>
</reference>
<organism evidence="1 2">
    <name type="scientific">Trametes pubescens</name>
    <name type="common">White-rot fungus</name>
    <dbReference type="NCBI Taxonomy" id="154538"/>
    <lineage>
        <taxon>Eukaryota</taxon>
        <taxon>Fungi</taxon>
        <taxon>Dikarya</taxon>
        <taxon>Basidiomycota</taxon>
        <taxon>Agaricomycotina</taxon>
        <taxon>Agaricomycetes</taxon>
        <taxon>Polyporales</taxon>
        <taxon>Polyporaceae</taxon>
        <taxon>Trametes</taxon>
    </lineage>
</organism>
<keyword evidence="2" id="KW-1185">Reference proteome</keyword>
<sequence>MSMISGIMSMISGISKTFLLGPPRPTLLFVNAAIQAELADTEESTVELAGTLESTEELAGTLESTEELAGTDAACEELAGTEAAKDELAEGEAAKDELAAGTVTIELEPTATVVPMLALTGDAEATPVPEAVATVVGAEEPTITTVVWPLLSVVPVNPPDLVVGLQLPSTVMN</sequence>